<dbReference type="GeneID" id="53316116"/>
<dbReference type="InterPro" id="IPR002347">
    <property type="entry name" value="SDR_fam"/>
</dbReference>
<dbReference type="Proteomes" id="UP000076066">
    <property type="component" value="Chromosome"/>
</dbReference>
<gene>
    <name evidence="4" type="ORF">AY555_02990</name>
</gene>
<evidence type="ECO:0000313" key="5">
    <source>
        <dbReference type="Proteomes" id="UP000076066"/>
    </source>
</evidence>
<dbReference type="PRINTS" id="PR00080">
    <property type="entry name" value="SDRFAMILY"/>
</dbReference>
<keyword evidence="1" id="KW-0560">Oxidoreductase</keyword>
<comment type="similarity">
    <text evidence="2">Belongs to the short-chain dehydrogenases/reductases (SDR) family.</text>
</comment>
<dbReference type="KEGG" id="hjo:AY555_02990"/>
<proteinExistence type="inferred from homology"/>
<dbReference type="InterPro" id="IPR057326">
    <property type="entry name" value="KR_dom"/>
</dbReference>
<name>A0A143DC58_9PROT</name>
<evidence type="ECO:0000256" key="2">
    <source>
        <dbReference type="RuleBase" id="RU000363"/>
    </source>
</evidence>
<dbReference type="Pfam" id="PF00106">
    <property type="entry name" value="adh_short"/>
    <property type="match status" value="1"/>
</dbReference>
<protein>
    <submittedName>
        <fullName evidence="4">3-hydroxy-2-methylbutyryl-CoA dehydrogenase</fullName>
    </submittedName>
</protein>
<dbReference type="InterPro" id="IPR036291">
    <property type="entry name" value="NAD(P)-bd_dom_sf"/>
</dbReference>
<dbReference type="OrthoDB" id="9795647at2"/>
<dbReference type="RefSeq" id="WP_066133263.1">
    <property type="nucleotide sequence ID" value="NZ_CP014525.1"/>
</dbReference>
<dbReference type="EMBL" id="CP014525">
    <property type="protein sequence ID" value="AMW34321.1"/>
    <property type="molecule type" value="Genomic_DNA"/>
</dbReference>
<dbReference type="PANTHER" id="PTHR43658:SF8">
    <property type="entry name" value="17-BETA-HYDROXYSTEROID DEHYDROGENASE 14-RELATED"/>
    <property type="match status" value="1"/>
</dbReference>
<accession>A0A143DC58</accession>
<dbReference type="AlphaFoldDB" id="A0A143DC58"/>
<reference evidence="4 5" key="1">
    <citation type="submission" date="2016-02" db="EMBL/GenBank/DDBJ databases">
        <title>Complete Genome of H5569, the type strain of the newly described species Haematospirillium jordaniae.</title>
        <authorList>
            <person name="Nicholson A.C."/>
            <person name="Humrighouse B.W."/>
            <person name="Loparov V."/>
            <person name="McQuiston J.R."/>
        </authorList>
    </citation>
    <scope>NUCLEOTIDE SEQUENCE [LARGE SCALE GENOMIC DNA]</scope>
    <source>
        <strain evidence="4 5">H5569</strain>
    </source>
</reference>
<dbReference type="SMART" id="SM00822">
    <property type="entry name" value="PKS_KR"/>
    <property type="match status" value="1"/>
</dbReference>
<dbReference type="SUPFAM" id="SSF51735">
    <property type="entry name" value="NAD(P)-binding Rossmann-fold domains"/>
    <property type="match status" value="1"/>
</dbReference>
<sequence>MDIKGLAAVITGGASGLGRATAGVLVRAGARVSILDTDTGRLQDAAQETGATPITCDVTDPDSVHTALKTAKATHGPARICVNCAGIVHGGRIVGRNGPMDPAGFHKTIAINLVGTFHVMSQAASDMMGTDPIGLDGERGIIVNTASIAAFDGQIGQAAYAASKGGVAALSLPAAREFAPHGIRVMCIAPGLFETPMIAGLPRDVHSSLVSRTLFPRRLGQAEEFGHMVLAVVNNPMLNGETIRLDGALRLEPK</sequence>
<evidence type="ECO:0000259" key="3">
    <source>
        <dbReference type="SMART" id="SM00822"/>
    </source>
</evidence>
<dbReference type="InterPro" id="IPR020904">
    <property type="entry name" value="Sc_DH/Rdtase_CS"/>
</dbReference>
<feature type="domain" description="Ketoreductase" evidence="3">
    <location>
        <begin position="6"/>
        <end position="191"/>
    </location>
</feature>
<dbReference type="PRINTS" id="PR00081">
    <property type="entry name" value="GDHRDH"/>
</dbReference>
<evidence type="ECO:0000256" key="1">
    <source>
        <dbReference type="ARBA" id="ARBA00023002"/>
    </source>
</evidence>
<dbReference type="PROSITE" id="PS00061">
    <property type="entry name" value="ADH_SHORT"/>
    <property type="match status" value="1"/>
</dbReference>
<keyword evidence="5" id="KW-1185">Reference proteome</keyword>
<organism evidence="4 5">
    <name type="scientific">Haematospirillum jordaniae</name>
    <dbReference type="NCBI Taxonomy" id="1549855"/>
    <lineage>
        <taxon>Bacteria</taxon>
        <taxon>Pseudomonadati</taxon>
        <taxon>Pseudomonadota</taxon>
        <taxon>Alphaproteobacteria</taxon>
        <taxon>Rhodospirillales</taxon>
        <taxon>Novispirillaceae</taxon>
        <taxon>Haematospirillum</taxon>
    </lineage>
</organism>
<dbReference type="STRING" id="1549855.AY555_02990"/>
<dbReference type="PANTHER" id="PTHR43658">
    <property type="entry name" value="SHORT-CHAIN DEHYDROGENASE/REDUCTASE"/>
    <property type="match status" value="1"/>
</dbReference>
<dbReference type="Gene3D" id="3.40.50.720">
    <property type="entry name" value="NAD(P)-binding Rossmann-like Domain"/>
    <property type="match status" value="1"/>
</dbReference>
<dbReference type="GO" id="GO:0016491">
    <property type="term" value="F:oxidoreductase activity"/>
    <property type="evidence" value="ECO:0007669"/>
    <property type="project" value="UniProtKB-KW"/>
</dbReference>
<evidence type="ECO:0000313" key="4">
    <source>
        <dbReference type="EMBL" id="AMW34321.1"/>
    </source>
</evidence>